<reference evidence="3" key="1">
    <citation type="journal article" date="2020" name="Nature">
        <title>Giant virus diversity and host interactions through global metagenomics.</title>
        <authorList>
            <person name="Schulz F."/>
            <person name="Roux S."/>
            <person name="Paez-Espino D."/>
            <person name="Jungbluth S."/>
            <person name="Walsh D.A."/>
            <person name="Denef V.J."/>
            <person name="McMahon K.D."/>
            <person name="Konstantinidis K.T."/>
            <person name="Eloe-Fadrosh E.A."/>
            <person name="Kyrpides N.C."/>
            <person name="Woyke T."/>
        </authorList>
    </citation>
    <scope>NUCLEOTIDE SEQUENCE</scope>
    <source>
        <strain evidence="3">GVMAG-M-3300020169-51</strain>
    </source>
</reference>
<keyword evidence="2" id="KW-0472">Membrane</keyword>
<evidence type="ECO:0000313" key="3">
    <source>
        <dbReference type="EMBL" id="QHS97435.1"/>
    </source>
</evidence>
<keyword evidence="1" id="KW-0175">Coiled coil</keyword>
<proteinExistence type="predicted"/>
<name>A0A6C0BYB9_9ZZZZ</name>
<keyword evidence="2" id="KW-1133">Transmembrane helix</keyword>
<sequence>MNEVVTKMTNNISNMAKNAPKISVPKLSVPKSPVVTLGKVTDAPTISAPSIDKSNMIKATISKTTEAKIFGYSLMNIILALVIIVILAGLGINIFMYLSEGTDYIGNLLQNVSYYLPESIAKTFRLSAIGTKTTGEFAGDTLDDVGKVVGGIKGGLNRNKRKGGEKDSEALEKRLEEEAKAKEKKKKEKVKRDRIRKNKVREISLKQENEDKLKAAVENRSVEDIEKYETYNPSEAKERGMKGKGWCYIGTDRGFRSCLQVTEDDLCGSGQIYKNQSDCENST</sequence>
<dbReference type="AlphaFoldDB" id="A0A6C0BYB9"/>
<organism evidence="3">
    <name type="scientific">viral metagenome</name>
    <dbReference type="NCBI Taxonomy" id="1070528"/>
    <lineage>
        <taxon>unclassified sequences</taxon>
        <taxon>metagenomes</taxon>
        <taxon>organismal metagenomes</taxon>
    </lineage>
</organism>
<feature type="transmembrane region" description="Helical" evidence="2">
    <location>
        <begin position="77"/>
        <end position="98"/>
    </location>
</feature>
<dbReference type="EMBL" id="MN739295">
    <property type="protein sequence ID" value="QHS97435.1"/>
    <property type="molecule type" value="Genomic_DNA"/>
</dbReference>
<evidence type="ECO:0000256" key="2">
    <source>
        <dbReference type="SAM" id="Phobius"/>
    </source>
</evidence>
<feature type="coiled-coil region" evidence="1">
    <location>
        <begin position="165"/>
        <end position="193"/>
    </location>
</feature>
<protein>
    <submittedName>
        <fullName evidence="3">Uncharacterized protein</fullName>
    </submittedName>
</protein>
<accession>A0A6C0BYB9</accession>
<evidence type="ECO:0000256" key="1">
    <source>
        <dbReference type="SAM" id="Coils"/>
    </source>
</evidence>
<keyword evidence="2" id="KW-0812">Transmembrane</keyword>